<feature type="signal peptide" evidence="1">
    <location>
        <begin position="1"/>
        <end position="19"/>
    </location>
</feature>
<dbReference type="InterPro" id="IPR058248">
    <property type="entry name" value="Lxx211020-like"/>
</dbReference>
<dbReference type="InterPro" id="IPR007410">
    <property type="entry name" value="LpqE-like"/>
</dbReference>
<accession>A0A8K0VB67</accession>
<evidence type="ECO:0000313" key="3">
    <source>
        <dbReference type="Proteomes" id="UP000648908"/>
    </source>
</evidence>
<protein>
    <submittedName>
        <fullName evidence="2">Copper chaperone PCu(A)C</fullName>
    </submittedName>
</protein>
<comment type="caution">
    <text evidence="2">The sequence shown here is derived from an EMBL/GenBank/DDBJ whole genome shotgun (WGS) entry which is preliminary data.</text>
</comment>
<reference evidence="2" key="1">
    <citation type="submission" date="2021-01" db="EMBL/GenBank/DDBJ databases">
        <title>Tabrizicola alba sp. nov. a motile alkaliphilic bacterium isolated from a soda lake.</title>
        <authorList>
            <person name="Szuroczki S."/>
            <person name="Abbaszade G."/>
            <person name="Schumann P."/>
            <person name="Toth E."/>
        </authorList>
    </citation>
    <scope>NUCLEOTIDE SEQUENCE</scope>
    <source>
        <strain evidence="2">DMG-N-6</strain>
    </source>
</reference>
<evidence type="ECO:0000313" key="2">
    <source>
        <dbReference type="EMBL" id="MBL4917766.1"/>
    </source>
</evidence>
<feature type="chain" id="PRO_5035476226" evidence="1">
    <location>
        <begin position="20"/>
        <end position="154"/>
    </location>
</feature>
<keyword evidence="3" id="KW-1185">Reference proteome</keyword>
<dbReference type="Gene3D" id="2.60.40.1890">
    <property type="entry name" value="PCu(A)C copper chaperone"/>
    <property type="match status" value="1"/>
</dbReference>
<evidence type="ECO:0000256" key="1">
    <source>
        <dbReference type="SAM" id="SignalP"/>
    </source>
</evidence>
<dbReference type="EMBL" id="JAESVN010000004">
    <property type="protein sequence ID" value="MBL4917766.1"/>
    <property type="molecule type" value="Genomic_DNA"/>
</dbReference>
<name>A0A8K0VB67_9RHOB</name>
<dbReference type="RefSeq" id="WP_202688691.1">
    <property type="nucleotide sequence ID" value="NZ_JAESVN010000004.1"/>
</dbReference>
<proteinExistence type="predicted"/>
<keyword evidence="1" id="KW-0732">Signal</keyword>
<dbReference type="Proteomes" id="UP000648908">
    <property type="component" value="Unassembled WGS sequence"/>
</dbReference>
<dbReference type="PANTHER" id="PTHR36302:SF1">
    <property type="entry name" value="COPPER CHAPERONE PCU(A)C"/>
    <property type="match status" value="1"/>
</dbReference>
<sequence>MFRTGMVLALLLATPAALAHGVTQGDIELIHPHIPQPVASARAAAGYLGIVNEGPEADRLIGIESRIAAKIDLHVTEHHGGVARMVALEAVEIPPGEVVLLEPDGMHIMLMGLTTPLVEGEMHPVTFIFERAGRIDTEFQIDPPGGADHSHHSP</sequence>
<dbReference type="SUPFAM" id="SSF110087">
    <property type="entry name" value="DR1885-like metal-binding protein"/>
    <property type="match status" value="1"/>
</dbReference>
<dbReference type="AlphaFoldDB" id="A0A8K0VB67"/>
<organism evidence="2 3">
    <name type="scientific">Szabonella alba</name>
    <dbReference type="NCBI Taxonomy" id="2804194"/>
    <lineage>
        <taxon>Bacteria</taxon>
        <taxon>Pseudomonadati</taxon>
        <taxon>Pseudomonadota</taxon>
        <taxon>Alphaproteobacteria</taxon>
        <taxon>Rhodobacterales</taxon>
        <taxon>Paracoccaceae</taxon>
        <taxon>Szabonella</taxon>
    </lineage>
</organism>
<dbReference type="Pfam" id="PF04314">
    <property type="entry name" value="PCuAC"/>
    <property type="match status" value="1"/>
</dbReference>
<gene>
    <name evidence="2" type="ORF">JL811_11095</name>
</gene>
<dbReference type="PANTHER" id="PTHR36302">
    <property type="entry name" value="BLR7088 PROTEIN"/>
    <property type="match status" value="1"/>
</dbReference>
<dbReference type="InterPro" id="IPR036182">
    <property type="entry name" value="PCuAC_sf"/>
</dbReference>